<dbReference type="AlphaFoldDB" id="C3XI44"/>
<evidence type="ECO:0000313" key="1">
    <source>
        <dbReference type="EMBL" id="EEO24683.1"/>
    </source>
</evidence>
<accession>C3XI44</accession>
<protein>
    <submittedName>
        <fullName evidence="1">Uncharacterized protein</fullName>
    </submittedName>
</protein>
<dbReference type="RefSeq" id="WP_005219622.1">
    <property type="nucleotide sequence ID" value="NZ_KI392040.1"/>
</dbReference>
<comment type="caution">
    <text evidence="1">The sequence shown here is derived from an EMBL/GenBank/DDBJ whole genome shotgun (WGS) entry which is preliminary data.</text>
</comment>
<proteinExistence type="predicted"/>
<reference evidence="1 2" key="1">
    <citation type="journal article" date="2014" name="Genome Announc.">
        <title>Draft genome sequences of six enterohepatic helicobacter species isolated from humans and one from rhesus macaques.</title>
        <authorList>
            <person name="Shen Z."/>
            <person name="Sheh A."/>
            <person name="Young S.K."/>
            <person name="Abouelliel A."/>
            <person name="Ward D.V."/>
            <person name="Earl A.M."/>
            <person name="Fox J.G."/>
        </authorList>
    </citation>
    <scope>NUCLEOTIDE SEQUENCE [LARGE SCALE GENOMIC DNA]</scope>
    <source>
        <strain evidence="1 2">ATCC 43879</strain>
    </source>
</reference>
<evidence type="ECO:0000313" key="2">
    <source>
        <dbReference type="Proteomes" id="UP000005085"/>
    </source>
</evidence>
<keyword evidence="2" id="KW-1185">Reference proteome</keyword>
<gene>
    <name evidence="1" type="ORF">HRAG_01740</name>
</gene>
<dbReference type="EMBL" id="ACDN02000069">
    <property type="protein sequence ID" value="EEO24683.1"/>
    <property type="molecule type" value="Genomic_DNA"/>
</dbReference>
<dbReference type="OrthoDB" id="5327284at2"/>
<sequence length="115" mass="13136">MDIIDAIIGLFNAIWSFVKRTSVEIVNFVKNIVLWFKEPSILQTLKQNRKLLAVSIKKNLEANNYNVINCLYDTEKEDIVGDYDVSNQYADGIESKGLDSETKNSFGDKDMIILK</sequence>
<organism evidence="1 2">
    <name type="scientific">Helicobacter bilis ATCC 43879</name>
    <dbReference type="NCBI Taxonomy" id="613026"/>
    <lineage>
        <taxon>Bacteria</taxon>
        <taxon>Pseudomonadati</taxon>
        <taxon>Campylobacterota</taxon>
        <taxon>Epsilonproteobacteria</taxon>
        <taxon>Campylobacterales</taxon>
        <taxon>Helicobacteraceae</taxon>
        <taxon>Helicobacter</taxon>
    </lineage>
</organism>
<name>C3XI44_9HELI</name>
<dbReference type="Proteomes" id="UP000005085">
    <property type="component" value="Unassembled WGS sequence"/>
</dbReference>
<dbReference type="HOGENOM" id="CLU_2193308_0_0_7"/>